<feature type="domain" description="DUF7722" evidence="1">
    <location>
        <begin position="49"/>
        <end position="93"/>
    </location>
</feature>
<comment type="caution">
    <text evidence="2">The sequence shown here is derived from an EMBL/GenBank/DDBJ whole genome shotgun (WGS) entry which is preliminary data.</text>
</comment>
<protein>
    <recommendedName>
        <fullName evidence="1">DUF7722 domain-containing protein</fullName>
    </recommendedName>
</protein>
<sequence>MGGSFSMPYFGTRNNNVEDGHGDTMIKKQNIGEDCMDMYRSGFQMPLHYPHYTKADYEEMEWKLDLLLRQYGLNFKATLDEKRAFAMGAFLWPEQY</sequence>
<dbReference type="EMBL" id="BPVZ01000035">
    <property type="protein sequence ID" value="GKV11886.1"/>
    <property type="molecule type" value="Genomic_DNA"/>
</dbReference>
<gene>
    <name evidence="2" type="ORF">SLEP1_g23105</name>
</gene>
<dbReference type="Pfam" id="PF24847">
    <property type="entry name" value="DUF7722"/>
    <property type="match status" value="1"/>
</dbReference>
<dbReference type="InterPro" id="IPR056139">
    <property type="entry name" value="DUF7722"/>
</dbReference>
<accession>A0AAV5JGM6</accession>
<dbReference type="AlphaFoldDB" id="A0AAV5JGM6"/>
<evidence type="ECO:0000313" key="3">
    <source>
        <dbReference type="Proteomes" id="UP001054252"/>
    </source>
</evidence>
<evidence type="ECO:0000259" key="1">
    <source>
        <dbReference type="Pfam" id="PF24847"/>
    </source>
</evidence>
<reference evidence="2 3" key="1">
    <citation type="journal article" date="2021" name="Commun. Biol.">
        <title>The genome of Shorea leprosula (Dipterocarpaceae) highlights the ecological relevance of drought in aseasonal tropical rainforests.</title>
        <authorList>
            <person name="Ng K.K.S."/>
            <person name="Kobayashi M.J."/>
            <person name="Fawcett J.A."/>
            <person name="Hatakeyama M."/>
            <person name="Paape T."/>
            <person name="Ng C.H."/>
            <person name="Ang C.C."/>
            <person name="Tnah L.H."/>
            <person name="Lee C.T."/>
            <person name="Nishiyama T."/>
            <person name="Sese J."/>
            <person name="O'Brien M.J."/>
            <person name="Copetti D."/>
            <person name="Mohd Noor M.I."/>
            <person name="Ong R.C."/>
            <person name="Putra M."/>
            <person name="Sireger I.Z."/>
            <person name="Indrioko S."/>
            <person name="Kosugi Y."/>
            <person name="Izuno A."/>
            <person name="Isagi Y."/>
            <person name="Lee S.L."/>
            <person name="Shimizu K.K."/>
        </authorList>
    </citation>
    <scope>NUCLEOTIDE SEQUENCE [LARGE SCALE GENOMIC DNA]</scope>
    <source>
        <strain evidence="2">214</strain>
    </source>
</reference>
<keyword evidence="3" id="KW-1185">Reference proteome</keyword>
<dbReference type="PANTHER" id="PTHR33513">
    <property type="entry name" value="OS06G0523300 PROTEIN"/>
    <property type="match status" value="1"/>
</dbReference>
<name>A0AAV5JGM6_9ROSI</name>
<dbReference type="PANTHER" id="PTHR33513:SF21">
    <property type="entry name" value="JMJN DOMAIN-CONTAINING PROTEIN"/>
    <property type="match status" value="1"/>
</dbReference>
<dbReference type="Proteomes" id="UP001054252">
    <property type="component" value="Unassembled WGS sequence"/>
</dbReference>
<proteinExistence type="predicted"/>
<evidence type="ECO:0000313" key="2">
    <source>
        <dbReference type="EMBL" id="GKV11886.1"/>
    </source>
</evidence>
<organism evidence="2 3">
    <name type="scientific">Rubroshorea leprosula</name>
    <dbReference type="NCBI Taxonomy" id="152421"/>
    <lineage>
        <taxon>Eukaryota</taxon>
        <taxon>Viridiplantae</taxon>
        <taxon>Streptophyta</taxon>
        <taxon>Embryophyta</taxon>
        <taxon>Tracheophyta</taxon>
        <taxon>Spermatophyta</taxon>
        <taxon>Magnoliopsida</taxon>
        <taxon>eudicotyledons</taxon>
        <taxon>Gunneridae</taxon>
        <taxon>Pentapetalae</taxon>
        <taxon>rosids</taxon>
        <taxon>malvids</taxon>
        <taxon>Malvales</taxon>
        <taxon>Dipterocarpaceae</taxon>
        <taxon>Rubroshorea</taxon>
    </lineage>
</organism>